<sequence>MGAQLMFYRQQDYVCQQRAKRAAADANMAQVLALRGRAKLQQGLSGLANHELRWATDVLGPLDEGSEIKKLRRELRLAKGEEGRAKRPLIAPADAAKRTWKTDAVERIVVNAFLSAQNLECHGQGLTIADAQAKEDQGDDRFNLGYMDYVGDGFQAM</sequence>
<organism evidence="1 2">
    <name type="scientific">Effrenium voratum</name>
    <dbReference type="NCBI Taxonomy" id="2562239"/>
    <lineage>
        <taxon>Eukaryota</taxon>
        <taxon>Sar</taxon>
        <taxon>Alveolata</taxon>
        <taxon>Dinophyceae</taxon>
        <taxon>Suessiales</taxon>
        <taxon>Symbiodiniaceae</taxon>
        <taxon>Effrenium</taxon>
    </lineage>
</organism>
<evidence type="ECO:0000313" key="1">
    <source>
        <dbReference type="EMBL" id="CAJ1407402.1"/>
    </source>
</evidence>
<gene>
    <name evidence="1" type="ORF">EVOR1521_LOCUS29105</name>
</gene>
<dbReference type="AlphaFoldDB" id="A0AA36JJI9"/>
<comment type="caution">
    <text evidence="1">The sequence shown here is derived from an EMBL/GenBank/DDBJ whole genome shotgun (WGS) entry which is preliminary data.</text>
</comment>
<reference evidence="1" key="1">
    <citation type="submission" date="2023-08" db="EMBL/GenBank/DDBJ databases">
        <authorList>
            <person name="Chen Y."/>
            <person name="Shah S."/>
            <person name="Dougan E. K."/>
            <person name="Thang M."/>
            <person name="Chan C."/>
        </authorList>
    </citation>
    <scope>NUCLEOTIDE SEQUENCE</scope>
</reference>
<evidence type="ECO:0000313" key="2">
    <source>
        <dbReference type="Proteomes" id="UP001178507"/>
    </source>
</evidence>
<name>A0AA36JJI9_9DINO</name>
<protein>
    <submittedName>
        <fullName evidence="1">Uncharacterized protein</fullName>
    </submittedName>
</protein>
<dbReference type="Proteomes" id="UP001178507">
    <property type="component" value="Unassembled WGS sequence"/>
</dbReference>
<dbReference type="EMBL" id="CAUJNA010003671">
    <property type="protein sequence ID" value="CAJ1407402.1"/>
    <property type="molecule type" value="Genomic_DNA"/>
</dbReference>
<proteinExistence type="predicted"/>
<accession>A0AA36JJI9</accession>
<keyword evidence="2" id="KW-1185">Reference proteome</keyword>